<protein>
    <submittedName>
        <fullName evidence="3">Larval shell matrix protein 6</fullName>
    </submittedName>
</protein>
<accession>A0A3G2LJ55</accession>
<evidence type="ECO:0000256" key="2">
    <source>
        <dbReference type="SAM" id="SignalP"/>
    </source>
</evidence>
<feature type="chain" id="PRO_5018078881" evidence="2">
    <location>
        <begin position="21"/>
        <end position="236"/>
    </location>
</feature>
<name>A0A3G2LJ55_PINFU</name>
<feature type="region of interest" description="Disordered" evidence="1">
    <location>
        <begin position="84"/>
        <end position="109"/>
    </location>
</feature>
<evidence type="ECO:0000256" key="1">
    <source>
        <dbReference type="SAM" id="MobiDB-lite"/>
    </source>
</evidence>
<proteinExistence type="evidence at transcript level"/>
<feature type="signal peptide" evidence="2">
    <location>
        <begin position="1"/>
        <end position="20"/>
    </location>
</feature>
<organism evidence="3">
    <name type="scientific">Pinctada fucata</name>
    <name type="common">Akoya pearl oyster</name>
    <name type="synonym">Pinctada imbricata fucata</name>
    <dbReference type="NCBI Taxonomy" id="50426"/>
    <lineage>
        <taxon>Eukaryota</taxon>
        <taxon>Metazoa</taxon>
        <taxon>Spiralia</taxon>
        <taxon>Lophotrochozoa</taxon>
        <taxon>Mollusca</taxon>
        <taxon>Bivalvia</taxon>
        <taxon>Autobranchia</taxon>
        <taxon>Pteriomorphia</taxon>
        <taxon>Pterioida</taxon>
        <taxon>Pterioidea</taxon>
        <taxon>Pteriidae</taxon>
        <taxon>Pinctada</taxon>
    </lineage>
</organism>
<sequence>MVVFIYRLLSFFLVFTGIFANHLSSQGANVVNGRRILPRNPSAFTRSRGSSSTLRALRSRFPVITSRELRTVLQARRIRENLRRAQEAKARQAQQQAQVNTQSSNTQTQQNNGLQFSAQQIAFLSTLFGKDGRIASQQATQGTGFVDPRVAFGGHQQNGPPLQIKNQQNANPFVIEAKGAIKVSEIKGPNGQTQVIIDATSNHAAPVAPTMVTLKPGEDPPEPEIAKFPGIFGGLI</sequence>
<dbReference type="AlphaFoldDB" id="A0A3G2LJ55"/>
<evidence type="ECO:0000313" key="3">
    <source>
        <dbReference type="EMBL" id="AYN73062.1"/>
    </source>
</evidence>
<reference evidence="3" key="1">
    <citation type="journal article" date="2018" name="Mol. Biol. Evol.">
        <title>Dual Gene Repertoires for Larval and Adult Shells Reveal Molecules Essential for Molluscan Shell Formation.</title>
        <authorList>
            <person name="Zhao R."/>
            <person name="Takeuchi T."/>
            <person name="Luo Y.J."/>
            <person name="Ishikawa A."/>
            <person name="Kobayashi T."/>
            <person name="Koyanagi R."/>
            <person name="Villar-Briones A."/>
            <person name="Yamada L."/>
            <person name="Sawada H."/>
            <person name="Iwanaga S."/>
            <person name="Nagai K."/>
            <person name="Satoh N."/>
            <person name="Endo K."/>
        </authorList>
    </citation>
    <scope>NUCLEOTIDE SEQUENCE</scope>
</reference>
<feature type="compositionally biased region" description="Low complexity" evidence="1">
    <location>
        <begin position="91"/>
        <end position="109"/>
    </location>
</feature>
<dbReference type="EMBL" id="MH999866">
    <property type="protein sequence ID" value="AYN73062.1"/>
    <property type="molecule type" value="mRNA"/>
</dbReference>
<keyword evidence="2" id="KW-0732">Signal</keyword>